<name>A0A672LNJ9_SINGR</name>
<evidence type="ECO:0000256" key="6">
    <source>
        <dbReference type="ARBA" id="ARBA00022989"/>
    </source>
</evidence>
<comment type="similarity">
    <text evidence="2">Belongs to the major facilitator superfamily. Proton-dependent oligopeptide transporter (POT/PTR) (TC 2.A.17) family.</text>
</comment>
<evidence type="ECO:0000256" key="4">
    <source>
        <dbReference type="ARBA" id="ARBA00022847"/>
    </source>
</evidence>
<feature type="transmembrane region" description="Helical" evidence="8">
    <location>
        <begin position="6"/>
        <end position="25"/>
    </location>
</feature>
<evidence type="ECO:0000256" key="2">
    <source>
        <dbReference type="ARBA" id="ARBA00005982"/>
    </source>
</evidence>
<gene>
    <name evidence="9" type="primary">LOC107598876</name>
</gene>
<dbReference type="GO" id="GO:0015833">
    <property type="term" value="P:peptide transport"/>
    <property type="evidence" value="ECO:0007669"/>
    <property type="project" value="UniProtKB-KW"/>
</dbReference>
<proteinExistence type="inferred from homology"/>
<dbReference type="Gene3D" id="1.20.1250.20">
    <property type="entry name" value="MFS general substrate transporter like domains"/>
    <property type="match status" value="1"/>
</dbReference>
<feature type="transmembrane region" description="Helical" evidence="8">
    <location>
        <begin position="118"/>
        <end position="140"/>
    </location>
</feature>
<evidence type="ECO:0000313" key="9">
    <source>
        <dbReference type="Ensembl" id="ENSSGRP00000027541.1"/>
    </source>
</evidence>
<evidence type="ECO:0000256" key="5">
    <source>
        <dbReference type="ARBA" id="ARBA00022856"/>
    </source>
</evidence>
<protein>
    <submittedName>
        <fullName evidence="9">Solute carrier family 15 member 5</fullName>
    </submittedName>
</protein>
<dbReference type="GO" id="GO:0015293">
    <property type="term" value="F:symporter activity"/>
    <property type="evidence" value="ECO:0007669"/>
    <property type="project" value="UniProtKB-KW"/>
</dbReference>
<reference evidence="9" key="2">
    <citation type="submission" date="2025-09" db="UniProtKB">
        <authorList>
            <consortium name="Ensembl"/>
        </authorList>
    </citation>
    <scope>IDENTIFICATION</scope>
</reference>
<dbReference type="AlphaFoldDB" id="A0A672LNJ9"/>
<sequence>MLQLFIIHRFYWLVNLNSTVVFWRIAYIQQSVAKNLCFLIPFTSVLIAIHMVRNNCSIVLISENNGGCYSETSVENVKILVKLFPLFGLQLLYRACITQIPSGYYLQTMHSNLKRNGFLLPVAVMKVISILPVLILAPLLELLNTCYQSPKKILPSPATFITMGHACAALSALLAGISEIHRKDYPQVEQTLSGKVLHVFSMTCFQLTPQYILLEVAEAFVTPACSLISFCLTPSKLRGVSLHFLMLALHKRL</sequence>
<keyword evidence="7 8" id="KW-0472">Membrane</keyword>
<keyword evidence="3 8" id="KW-0812">Transmembrane</keyword>
<keyword evidence="5" id="KW-0571">Peptide transport</keyword>
<keyword evidence="5" id="KW-0653">Protein transport</keyword>
<keyword evidence="4" id="KW-0769">Symport</keyword>
<evidence type="ECO:0000256" key="8">
    <source>
        <dbReference type="SAM" id="Phobius"/>
    </source>
</evidence>
<evidence type="ECO:0000256" key="1">
    <source>
        <dbReference type="ARBA" id="ARBA00004141"/>
    </source>
</evidence>
<keyword evidence="4" id="KW-0813">Transport</keyword>
<keyword evidence="6 8" id="KW-1133">Transmembrane helix</keyword>
<dbReference type="InterPro" id="IPR000109">
    <property type="entry name" value="POT_fam"/>
</dbReference>
<dbReference type="Ensembl" id="ENSSGRT00000029632.1">
    <property type="protein sequence ID" value="ENSSGRP00000027541.1"/>
    <property type="gene ID" value="ENSSGRG00000015804.1"/>
</dbReference>
<feature type="transmembrane region" description="Helical" evidence="8">
    <location>
        <begin position="160"/>
        <end position="177"/>
    </location>
</feature>
<comment type="subcellular location">
    <subcellularLocation>
        <location evidence="1">Membrane</location>
        <topology evidence="1">Multi-pass membrane protein</topology>
    </subcellularLocation>
</comment>
<dbReference type="Pfam" id="PF00854">
    <property type="entry name" value="PTR2"/>
    <property type="match status" value="1"/>
</dbReference>
<reference evidence="9" key="1">
    <citation type="submission" date="2025-08" db="UniProtKB">
        <authorList>
            <consortium name="Ensembl"/>
        </authorList>
    </citation>
    <scope>IDENTIFICATION</scope>
</reference>
<dbReference type="FunFam" id="1.20.1250.20:FF:001090">
    <property type="entry name" value="Si:ch211-190o6.3"/>
    <property type="match status" value="1"/>
</dbReference>
<dbReference type="GO" id="GO:0016020">
    <property type="term" value="C:membrane"/>
    <property type="evidence" value="ECO:0007669"/>
    <property type="project" value="UniProtKB-SubCell"/>
</dbReference>
<dbReference type="Proteomes" id="UP000472262">
    <property type="component" value="Unassembled WGS sequence"/>
</dbReference>
<dbReference type="PANTHER" id="PTHR11654">
    <property type="entry name" value="OLIGOPEPTIDE TRANSPORTER-RELATED"/>
    <property type="match status" value="1"/>
</dbReference>
<organism evidence="9 10">
    <name type="scientific">Sinocyclocheilus grahami</name>
    <name type="common">Dianchi golden-line fish</name>
    <name type="synonym">Barbus grahami</name>
    <dbReference type="NCBI Taxonomy" id="75366"/>
    <lineage>
        <taxon>Eukaryota</taxon>
        <taxon>Metazoa</taxon>
        <taxon>Chordata</taxon>
        <taxon>Craniata</taxon>
        <taxon>Vertebrata</taxon>
        <taxon>Euteleostomi</taxon>
        <taxon>Actinopterygii</taxon>
        <taxon>Neopterygii</taxon>
        <taxon>Teleostei</taxon>
        <taxon>Ostariophysi</taxon>
        <taxon>Cypriniformes</taxon>
        <taxon>Cyprinidae</taxon>
        <taxon>Cyprininae</taxon>
        <taxon>Sinocyclocheilus</taxon>
    </lineage>
</organism>
<evidence type="ECO:0000256" key="3">
    <source>
        <dbReference type="ARBA" id="ARBA00022692"/>
    </source>
</evidence>
<keyword evidence="10" id="KW-1185">Reference proteome</keyword>
<dbReference type="InterPro" id="IPR036259">
    <property type="entry name" value="MFS_trans_sf"/>
</dbReference>
<accession>A0A672LNJ9</accession>
<evidence type="ECO:0000313" key="10">
    <source>
        <dbReference type="Proteomes" id="UP000472262"/>
    </source>
</evidence>
<evidence type="ECO:0000256" key="7">
    <source>
        <dbReference type="ARBA" id="ARBA00023136"/>
    </source>
</evidence>